<dbReference type="GO" id="GO:0034599">
    <property type="term" value="P:cellular response to oxidative stress"/>
    <property type="evidence" value="ECO:0007669"/>
    <property type="project" value="InterPro"/>
</dbReference>
<dbReference type="SUPFAM" id="SSF48113">
    <property type="entry name" value="Heme-dependent peroxidases"/>
    <property type="match status" value="1"/>
</dbReference>
<evidence type="ECO:0000256" key="2">
    <source>
        <dbReference type="RuleBase" id="RU004241"/>
    </source>
</evidence>
<evidence type="ECO:0000256" key="1">
    <source>
        <dbReference type="ARBA" id="ARBA00023002"/>
    </source>
</evidence>
<protein>
    <submittedName>
        <fullName evidence="4">Heme peroxidase</fullName>
    </submittedName>
</protein>
<keyword evidence="4" id="KW-0575">Peroxidase</keyword>
<evidence type="ECO:0000259" key="3">
    <source>
        <dbReference type="PROSITE" id="PS50873"/>
    </source>
</evidence>
<keyword evidence="1" id="KW-0560">Oxidoreductase</keyword>
<dbReference type="STRING" id="56857.A0A200RA88"/>
<dbReference type="GO" id="GO:0000302">
    <property type="term" value="P:response to reactive oxygen species"/>
    <property type="evidence" value="ECO:0007669"/>
    <property type="project" value="TreeGrafter"/>
</dbReference>
<dbReference type="PROSITE" id="PS50873">
    <property type="entry name" value="PEROXIDASE_4"/>
    <property type="match status" value="1"/>
</dbReference>
<name>A0A200RA88_MACCD</name>
<dbReference type="EMBL" id="MVGT01000183">
    <property type="protein sequence ID" value="OVA19606.1"/>
    <property type="molecule type" value="Genomic_DNA"/>
</dbReference>
<comment type="similarity">
    <text evidence="2">Belongs to the peroxidase family.</text>
</comment>
<comment type="caution">
    <text evidence="4">The sequence shown here is derived from an EMBL/GenBank/DDBJ whole genome shotgun (WGS) entry which is preliminary data.</text>
</comment>
<reference evidence="4 5" key="1">
    <citation type="journal article" date="2017" name="Mol. Plant">
        <title>The Genome of Medicinal Plant Macleaya cordata Provides New Insights into Benzylisoquinoline Alkaloids Metabolism.</title>
        <authorList>
            <person name="Liu X."/>
            <person name="Liu Y."/>
            <person name="Huang P."/>
            <person name="Ma Y."/>
            <person name="Qing Z."/>
            <person name="Tang Q."/>
            <person name="Cao H."/>
            <person name="Cheng P."/>
            <person name="Zheng Y."/>
            <person name="Yuan Z."/>
            <person name="Zhou Y."/>
            <person name="Liu J."/>
            <person name="Tang Z."/>
            <person name="Zhuo Y."/>
            <person name="Zhang Y."/>
            <person name="Yu L."/>
            <person name="Huang J."/>
            <person name="Yang P."/>
            <person name="Peng Q."/>
            <person name="Zhang J."/>
            <person name="Jiang W."/>
            <person name="Zhang Z."/>
            <person name="Lin K."/>
            <person name="Ro D.K."/>
            <person name="Chen X."/>
            <person name="Xiong X."/>
            <person name="Shang Y."/>
            <person name="Huang S."/>
            <person name="Zeng J."/>
        </authorList>
    </citation>
    <scope>NUCLEOTIDE SEQUENCE [LARGE SCALE GENOMIC DNA]</scope>
    <source>
        <strain evidence="5">cv. BLH2017</strain>
        <tissue evidence="4">Root</tissue>
    </source>
</reference>
<dbReference type="InParanoid" id="A0A200RA88"/>
<dbReference type="InterPro" id="IPR010255">
    <property type="entry name" value="Haem_peroxidase_sf"/>
</dbReference>
<evidence type="ECO:0000313" key="5">
    <source>
        <dbReference type="Proteomes" id="UP000195402"/>
    </source>
</evidence>
<keyword evidence="5" id="KW-1185">Reference proteome</keyword>
<evidence type="ECO:0000313" key="4">
    <source>
        <dbReference type="EMBL" id="OVA19606.1"/>
    </source>
</evidence>
<dbReference type="InterPro" id="IPR044831">
    <property type="entry name" value="Ccp1-like"/>
</dbReference>
<organism evidence="4 5">
    <name type="scientific">Macleaya cordata</name>
    <name type="common">Five-seeded plume-poppy</name>
    <name type="synonym">Bocconia cordata</name>
    <dbReference type="NCBI Taxonomy" id="56857"/>
    <lineage>
        <taxon>Eukaryota</taxon>
        <taxon>Viridiplantae</taxon>
        <taxon>Streptophyta</taxon>
        <taxon>Embryophyta</taxon>
        <taxon>Tracheophyta</taxon>
        <taxon>Spermatophyta</taxon>
        <taxon>Magnoliopsida</taxon>
        <taxon>Ranunculales</taxon>
        <taxon>Papaveraceae</taxon>
        <taxon>Papaveroideae</taxon>
        <taxon>Macleaya</taxon>
    </lineage>
</organism>
<proteinExistence type="inferred from homology"/>
<dbReference type="PANTHER" id="PTHR31356:SF38">
    <property type="entry name" value="L-ASCORBATE PEROXIDASE 5, PEROXISOMAL"/>
    <property type="match status" value="1"/>
</dbReference>
<feature type="domain" description="Plant heme peroxidase family profile" evidence="3">
    <location>
        <begin position="30"/>
        <end position="257"/>
    </location>
</feature>
<dbReference type="Proteomes" id="UP000195402">
    <property type="component" value="Unassembled WGS sequence"/>
</dbReference>
<dbReference type="PRINTS" id="PR00458">
    <property type="entry name" value="PEROXIDASE"/>
</dbReference>
<dbReference type="PANTHER" id="PTHR31356">
    <property type="entry name" value="THYLAKOID LUMENAL 29 KDA PROTEIN, CHLOROPLASTIC-RELATED"/>
    <property type="match status" value="1"/>
</dbReference>
<dbReference type="GO" id="GO:0042744">
    <property type="term" value="P:hydrogen peroxide catabolic process"/>
    <property type="evidence" value="ECO:0007669"/>
    <property type="project" value="TreeGrafter"/>
</dbReference>
<dbReference type="OrthoDB" id="2859658at2759"/>
<sequence length="257" mass="29246">MDSPDPVVDEEYLEQIIKAHQFLFEYLRSLEGAPAMMLRFAWNDAGTYDVETKTGGANGSIRNSELIKFDKYRELKKALQKCGEVKLAYPRLTYADIIQLAGIVAVEVTGGPYIEFVPGRKDSLDSPEEGRIPAEQGIIHLHWMGTFHRMGLSGKDIVALSGGLSLGRKEQERWGYDDVLQTPVPLKFNNSYFRKLLFKESLNQEDLPIHPADMALLQNPNFRHYVELFEIVLSTMESVWFLQSTQPIWPHKARSDG</sequence>
<dbReference type="InterPro" id="IPR002016">
    <property type="entry name" value="Haem_peroxidase"/>
</dbReference>
<gene>
    <name evidence="4" type="ORF">BVC80_9053g20</name>
</gene>
<dbReference type="PRINTS" id="PR00459">
    <property type="entry name" value="ASPEROXIDASE"/>
</dbReference>
<dbReference type="GO" id="GO:0009507">
    <property type="term" value="C:chloroplast"/>
    <property type="evidence" value="ECO:0007669"/>
    <property type="project" value="TreeGrafter"/>
</dbReference>
<accession>A0A200RA88</accession>
<dbReference type="Pfam" id="PF00141">
    <property type="entry name" value="peroxidase"/>
    <property type="match status" value="1"/>
</dbReference>
<dbReference type="InterPro" id="IPR002207">
    <property type="entry name" value="Peroxidase_I"/>
</dbReference>
<dbReference type="Gene3D" id="1.10.420.10">
    <property type="entry name" value="Peroxidase, domain 2"/>
    <property type="match status" value="1"/>
</dbReference>
<dbReference type="GO" id="GO:0020037">
    <property type="term" value="F:heme binding"/>
    <property type="evidence" value="ECO:0007669"/>
    <property type="project" value="InterPro"/>
</dbReference>
<dbReference type="Gene3D" id="1.10.520.10">
    <property type="match status" value="1"/>
</dbReference>
<dbReference type="AlphaFoldDB" id="A0A200RA88"/>
<dbReference type="GO" id="GO:0004601">
    <property type="term" value="F:peroxidase activity"/>
    <property type="evidence" value="ECO:0007669"/>
    <property type="project" value="UniProtKB-KW"/>
</dbReference>